<dbReference type="InterPro" id="IPR036961">
    <property type="entry name" value="Kinesin_motor_dom_sf"/>
</dbReference>
<keyword evidence="3 6" id="KW-0518">Myosin</keyword>
<comment type="similarity">
    <text evidence="6">Belongs to the TRAFAC class myosin-kinesin ATPase superfamily. Myosin family.</text>
</comment>
<reference evidence="9" key="1">
    <citation type="submission" date="2006-09" db="EMBL/GenBank/DDBJ databases">
        <title>Annotation of Plasmodium falciparum Dd2.</title>
        <authorList>
            <consortium name="The Broad Institute Genome Sequencing Platform"/>
            <person name="Volkman S.K."/>
            <person name="Neafsey D.E."/>
            <person name="Dash A.P."/>
            <person name="Chitnis C.E."/>
            <person name="Hartl D.L."/>
            <person name="Young S.K."/>
            <person name="Zeng Q."/>
            <person name="Koehrsen M."/>
            <person name="Alvarado L."/>
            <person name="Berlin A."/>
            <person name="Borenstein D."/>
            <person name="Chapman S.B."/>
            <person name="Chen Z."/>
            <person name="Engels R."/>
            <person name="Freedman E."/>
            <person name="Gellesch M."/>
            <person name="Goldberg J."/>
            <person name="Griggs A."/>
            <person name="Gujja S."/>
            <person name="Heilman E.R."/>
            <person name="Heiman D.I."/>
            <person name="Howarth C."/>
            <person name="Jen D."/>
            <person name="Larson L."/>
            <person name="Mehta T."/>
            <person name="Neiman D."/>
            <person name="Park D."/>
            <person name="Pearson M."/>
            <person name="Roberts A."/>
            <person name="Saif S."/>
            <person name="Shea T."/>
            <person name="Shenoy N."/>
            <person name="Sisk P."/>
            <person name="Stolte C."/>
            <person name="Sykes S."/>
            <person name="Walk T."/>
            <person name="White J."/>
            <person name="Yandava C."/>
            <person name="Haas B."/>
            <person name="Henn M.R."/>
            <person name="Nusbaum C."/>
            <person name="Birren B."/>
        </authorList>
    </citation>
    <scope>NUCLEOTIDE SEQUENCE [LARGE SCALE GENOMIC DNA]</scope>
</reference>
<evidence type="ECO:0000259" key="7">
    <source>
        <dbReference type="PROSITE" id="PS51456"/>
    </source>
</evidence>
<evidence type="ECO:0000256" key="6">
    <source>
        <dbReference type="PROSITE-ProRule" id="PRU00782"/>
    </source>
</evidence>
<dbReference type="InterPro" id="IPR027417">
    <property type="entry name" value="P-loop_NTPase"/>
</dbReference>
<dbReference type="PANTHER" id="PTHR13140">
    <property type="entry name" value="MYOSIN"/>
    <property type="match status" value="1"/>
</dbReference>
<reference evidence="9" key="2">
    <citation type="submission" date="2006-09" db="EMBL/GenBank/DDBJ databases">
        <title>The genome sequence of Plasmodium falciparum Dd2.</title>
        <authorList>
            <consortium name="The Broad Institute Genome Sequencing Platform"/>
            <person name="Birren B."/>
            <person name="Lander E."/>
            <person name="Galagan J."/>
            <person name="Nusbaum C."/>
            <person name="Devon K."/>
            <person name="Henn M."/>
            <person name="Jaffe D."/>
            <person name="Butler J."/>
            <person name="Alvarez P."/>
            <person name="Gnerre S."/>
            <person name="Grabherr M."/>
            <person name="Kleber M."/>
            <person name="Mauceli E."/>
            <person name="Brockman W."/>
            <person name="MacCallum I.A."/>
            <person name="Rounsley S."/>
            <person name="Young S."/>
            <person name="LaButti K."/>
            <person name="Pushparaj V."/>
            <person name="DeCaprio D."/>
            <person name="Crawford M."/>
            <person name="Koehrsen M."/>
            <person name="Engels R."/>
            <person name="Montgomery P."/>
            <person name="Pearson M."/>
            <person name="Howarth C."/>
            <person name="Larson L."/>
            <person name="Luoma S."/>
            <person name="White J."/>
            <person name="Kodira C."/>
            <person name="Zeng Q."/>
            <person name="O'Leary S."/>
            <person name="Yandava C."/>
            <person name="Alvarado L."/>
            <person name="Wirth D."/>
            <person name="Volkman S."/>
            <person name="Hartl D."/>
        </authorList>
    </citation>
    <scope>NUCLEOTIDE SEQUENCE [LARGE SCALE GENOMIC DNA]</scope>
</reference>
<dbReference type="GO" id="GO:0016459">
    <property type="term" value="C:myosin complex"/>
    <property type="evidence" value="ECO:0007669"/>
    <property type="project" value="UniProtKB-KW"/>
</dbReference>
<dbReference type="PANTHER" id="PTHR13140:SF270">
    <property type="entry name" value="MYOSIN-12"/>
    <property type="match status" value="1"/>
</dbReference>
<organism evidence="8 9">
    <name type="scientific">Plasmodium falciparum (isolate Dd2)</name>
    <dbReference type="NCBI Taxonomy" id="57267"/>
    <lineage>
        <taxon>Eukaryota</taxon>
        <taxon>Sar</taxon>
        <taxon>Alveolata</taxon>
        <taxon>Apicomplexa</taxon>
        <taxon>Aconoidasida</taxon>
        <taxon>Haemosporida</taxon>
        <taxon>Plasmodiidae</taxon>
        <taxon>Plasmodium</taxon>
        <taxon>Plasmodium (Laverania)</taxon>
    </lineage>
</organism>
<dbReference type="GO" id="GO:0051015">
    <property type="term" value="F:actin filament binding"/>
    <property type="evidence" value="ECO:0007669"/>
    <property type="project" value="TreeGrafter"/>
</dbReference>
<dbReference type="EMBL" id="GG703080">
    <property type="protein sequence ID" value="KOB89739.1"/>
    <property type="molecule type" value="Genomic_DNA"/>
</dbReference>
<gene>
    <name evidence="8" type="ORF">PFDG_05294</name>
</gene>
<dbReference type="GO" id="GO:0000146">
    <property type="term" value="F:microfilament motor activity"/>
    <property type="evidence" value="ECO:0007669"/>
    <property type="project" value="TreeGrafter"/>
</dbReference>
<keyword evidence="2" id="KW-0067">ATP-binding</keyword>
<dbReference type="Pfam" id="PF00063">
    <property type="entry name" value="Myosin_head"/>
    <property type="match status" value="1"/>
</dbReference>
<accession>A0A0L7MA54</accession>
<proteinExistence type="inferred from homology"/>
<evidence type="ECO:0000256" key="3">
    <source>
        <dbReference type="ARBA" id="ARBA00023123"/>
    </source>
</evidence>
<dbReference type="GO" id="GO:0005524">
    <property type="term" value="F:ATP binding"/>
    <property type="evidence" value="ECO:0007669"/>
    <property type="project" value="UniProtKB-KW"/>
</dbReference>
<evidence type="ECO:0000256" key="1">
    <source>
        <dbReference type="ARBA" id="ARBA00022741"/>
    </source>
</evidence>
<evidence type="ECO:0000313" key="9">
    <source>
        <dbReference type="Proteomes" id="UP000054282"/>
    </source>
</evidence>
<dbReference type="GO" id="GO:0005737">
    <property type="term" value="C:cytoplasm"/>
    <property type="evidence" value="ECO:0007669"/>
    <property type="project" value="TreeGrafter"/>
</dbReference>
<comment type="caution">
    <text evidence="6">Lacks conserved residue(s) required for the propagation of feature annotation.</text>
</comment>
<sequence>AFGNAKTVKNNNFSRYGKYIKIQLDENQNIVSSSIEIFLLEKIRVVSLVN</sequence>
<evidence type="ECO:0000256" key="4">
    <source>
        <dbReference type="ARBA" id="ARBA00023175"/>
    </source>
</evidence>
<dbReference type="AlphaFoldDB" id="A0A0L7MA54"/>
<keyword evidence="5 6" id="KW-0009">Actin-binding</keyword>
<protein>
    <recommendedName>
        <fullName evidence="7">Myosin motor domain-containing protein</fullName>
    </recommendedName>
</protein>
<dbReference type="Gene3D" id="3.40.850.10">
    <property type="entry name" value="Kinesin motor domain"/>
    <property type="match status" value="1"/>
</dbReference>
<evidence type="ECO:0000256" key="2">
    <source>
        <dbReference type="ARBA" id="ARBA00022840"/>
    </source>
</evidence>
<dbReference type="PROSITE" id="PS51456">
    <property type="entry name" value="MYOSIN_MOTOR"/>
    <property type="match status" value="1"/>
</dbReference>
<dbReference type="InterPro" id="IPR001609">
    <property type="entry name" value="Myosin_head_motor_dom-like"/>
</dbReference>
<keyword evidence="1" id="KW-0547">Nucleotide-binding</keyword>
<dbReference type="KEGG" id="pfd:PFDG_05294"/>
<dbReference type="SUPFAM" id="SSF52540">
    <property type="entry name" value="P-loop containing nucleoside triphosphate hydrolases"/>
    <property type="match status" value="1"/>
</dbReference>
<dbReference type="Proteomes" id="UP000054282">
    <property type="component" value="Unassembled WGS sequence"/>
</dbReference>
<name>A0A0L7MA54_PLAF4</name>
<keyword evidence="4" id="KW-0505">Motor protein</keyword>
<feature type="non-terminal residue" evidence="8">
    <location>
        <position position="1"/>
    </location>
</feature>
<dbReference type="GO" id="GO:0016020">
    <property type="term" value="C:membrane"/>
    <property type="evidence" value="ECO:0007669"/>
    <property type="project" value="TreeGrafter"/>
</dbReference>
<evidence type="ECO:0000313" key="8">
    <source>
        <dbReference type="EMBL" id="KOB89739.1"/>
    </source>
</evidence>
<dbReference type="GO" id="GO:0007015">
    <property type="term" value="P:actin filament organization"/>
    <property type="evidence" value="ECO:0007669"/>
    <property type="project" value="TreeGrafter"/>
</dbReference>
<evidence type="ECO:0000256" key="5">
    <source>
        <dbReference type="ARBA" id="ARBA00023203"/>
    </source>
</evidence>
<feature type="domain" description="Myosin motor" evidence="7">
    <location>
        <begin position="1"/>
        <end position="50"/>
    </location>
</feature>